<keyword evidence="2" id="KW-1185">Reference proteome</keyword>
<dbReference type="OrthoDB" id="5021571at2"/>
<dbReference type="EMBL" id="SOHE01000085">
    <property type="protein sequence ID" value="TFD45384.1"/>
    <property type="molecule type" value="Genomic_DNA"/>
</dbReference>
<sequence>MANVLMCRGGLIMRVEKTDLFVGLPAPVARDVLRRFDSEWADPAASDDILAANGVTDAETVLQALADAGFLQSSGAVCEGRTAWMLTTQGSALAQASFGKPITRATAERHVVQIVERAREYNAEPRHLFTVNRLRVFGSYLDPTVMRLGDVDIEAMYVRRHPAHDFSAAAREYTRAQGHNLPAIKAMFWPEQELIRVLRGGSSAINITTEDVDNLTDRVVTIYERGV</sequence>
<reference evidence="1 2" key="1">
    <citation type="submission" date="2019-03" db="EMBL/GenBank/DDBJ databases">
        <title>Genomics of glacier-inhabiting Cryobacterium strains.</title>
        <authorList>
            <person name="Liu Q."/>
            <person name="Xin Y.-H."/>
        </authorList>
    </citation>
    <scope>NUCLEOTIDE SEQUENCE [LARGE SCALE GENOMIC DNA]</scope>
    <source>
        <strain evidence="1 2">Hh14</strain>
    </source>
</reference>
<dbReference type="AlphaFoldDB" id="A0A4R8ZTM0"/>
<dbReference type="Proteomes" id="UP000297447">
    <property type="component" value="Unassembled WGS sequence"/>
</dbReference>
<protein>
    <submittedName>
        <fullName evidence="1">Uncharacterized protein</fullName>
    </submittedName>
</protein>
<evidence type="ECO:0000313" key="2">
    <source>
        <dbReference type="Proteomes" id="UP000297447"/>
    </source>
</evidence>
<organism evidence="1 2">
    <name type="scientific">Cryobacterium frigoriphilum</name>
    <dbReference type="NCBI Taxonomy" id="1259150"/>
    <lineage>
        <taxon>Bacteria</taxon>
        <taxon>Bacillati</taxon>
        <taxon>Actinomycetota</taxon>
        <taxon>Actinomycetes</taxon>
        <taxon>Micrococcales</taxon>
        <taxon>Microbacteriaceae</taxon>
        <taxon>Cryobacterium</taxon>
    </lineage>
</organism>
<dbReference type="RefSeq" id="WP_134521070.1">
    <property type="nucleotide sequence ID" value="NZ_SOHE01000085.1"/>
</dbReference>
<name>A0A4R8ZTM0_9MICO</name>
<comment type="caution">
    <text evidence="1">The sequence shown here is derived from an EMBL/GenBank/DDBJ whole genome shotgun (WGS) entry which is preliminary data.</text>
</comment>
<gene>
    <name evidence="1" type="ORF">E3T55_18790</name>
</gene>
<accession>A0A4R8ZTM0</accession>
<evidence type="ECO:0000313" key="1">
    <source>
        <dbReference type="EMBL" id="TFD45384.1"/>
    </source>
</evidence>
<proteinExistence type="predicted"/>